<evidence type="ECO:0000256" key="1">
    <source>
        <dbReference type="ARBA" id="ARBA00022614"/>
    </source>
</evidence>
<organism evidence="5 6">
    <name type="scientific">Lactuca saligna</name>
    <name type="common">Willowleaf lettuce</name>
    <dbReference type="NCBI Taxonomy" id="75948"/>
    <lineage>
        <taxon>Eukaryota</taxon>
        <taxon>Viridiplantae</taxon>
        <taxon>Streptophyta</taxon>
        <taxon>Embryophyta</taxon>
        <taxon>Tracheophyta</taxon>
        <taxon>Spermatophyta</taxon>
        <taxon>Magnoliopsida</taxon>
        <taxon>eudicotyledons</taxon>
        <taxon>Gunneridae</taxon>
        <taxon>Pentapetalae</taxon>
        <taxon>asterids</taxon>
        <taxon>campanulids</taxon>
        <taxon>Asterales</taxon>
        <taxon>Asteraceae</taxon>
        <taxon>Cichorioideae</taxon>
        <taxon>Cichorieae</taxon>
        <taxon>Lactucinae</taxon>
        <taxon>Lactuca</taxon>
    </lineage>
</organism>
<dbReference type="InterPro" id="IPR050905">
    <property type="entry name" value="Plant_NBS-LRR"/>
</dbReference>
<dbReference type="Gene3D" id="3.40.50.300">
    <property type="entry name" value="P-loop containing nucleotide triphosphate hydrolases"/>
    <property type="match status" value="1"/>
</dbReference>
<dbReference type="PANTHER" id="PTHR33463">
    <property type="entry name" value="NB-ARC DOMAIN-CONTAINING PROTEIN-RELATED"/>
    <property type="match status" value="1"/>
</dbReference>
<dbReference type="SUPFAM" id="SSF52540">
    <property type="entry name" value="P-loop containing nucleoside triphosphate hydrolases"/>
    <property type="match status" value="1"/>
</dbReference>
<dbReference type="EMBL" id="OX465077">
    <property type="protein sequence ID" value="CAI9268223.1"/>
    <property type="molecule type" value="Genomic_DNA"/>
</dbReference>
<keyword evidence="1" id="KW-0433">Leucine-rich repeat</keyword>
<dbReference type="PANTHER" id="PTHR33463:SF222">
    <property type="entry name" value="NB-ARC-RELATED"/>
    <property type="match status" value="1"/>
</dbReference>
<dbReference type="Proteomes" id="UP001177003">
    <property type="component" value="Chromosome 1"/>
</dbReference>
<dbReference type="GO" id="GO:0043531">
    <property type="term" value="F:ADP binding"/>
    <property type="evidence" value="ECO:0007669"/>
    <property type="project" value="InterPro"/>
</dbReference>
<keyword evidence="2" id="KW-0611">Plant defense</keyword>
<evidence type="ECO:0000256" key="2">
    <source>
        <dbReference type="ARBA" id="ARBA00022821"/>
    </source>
</evidence>
<proteinExistence type="predicted"/>
<dbReference type="InterPro" id="IPR027417">
    <property type="entry name" value="P-loop_NTPase"/>
</dbReference>
<gene>
    <name evidence="5" type="ORF">LSALG_LOCUS8657</name>
</gene>
<dbReference type="InterPro" id="IPR042197">
    <property type="entry name" value="Apaf_helical"/>
</dbReference>
<dbReference type="AlphaFoldDB" id="A0AA35VG20"/>
<feature type="domain" description="NB-ARC" evidence="4">
    <location>
        <begin position="56"/>
        <end position="126"/>
    </location>
</feature>
<dbReference type="GO" id="GO:0006952">
    <property type="term" value="P:defense response"/>
    <property type="evidence" value="ECO:0007669"/>
    <property type="project" value="UniProtKB-KW"/>
</dbReference>
<dbReference type="GO" id="GO:0005524">
    <property type="term" value="F:ATP binding"/>
    <property type="evidence" value="ECO:0007669"/>
    <property type="project" value="UniProtKB-KW"/>
</dbReference>
<evidence type="ECO:0000259" key="4">
    <source>
        <dbReference type="Pfam" id="PF00931"/>
    </source>
</evidence>
<keyword evidence="3" id="KW-0547">Nucleotide-binding</keyword>
<evidence type="ECO:0000256" key="3">
    <source>
        <dbReference type="ARBA" id="ARBA00022840"/>
    </source>
</evidence>
<reference evidence="5" key="1">
    <citation type="submission" date="2023-04" db="EMBL/GenBank/DDBJ databases">
        <authorList>
            <person name="Vijverberg K."/>
            <person name="Xiong W."/>
            <person name="Schranz E."/>
        </authorList>
    </citation>
    <scope>NUCLEOTIDE SEQUENCE</scope>
</reference>
<protein>
    <recommendedName>
        <fullName evidence="4">NB-ARC domain-containing protein</fullName>
    </recommendedName>
</protein>
<dbReference type="Pfam" id="PF00931">
    <property type="entry name" value="NB-ARC"/>
    <property type="match status" value="1"/>
</dbReference>
<keyword evidence="6" id="KW-1185">Reference proteome</keyword>
<keyword evidence="3" id="KW-0067">ATP-binding</keyword>
<sequence>MKLPDVVSFDVKNHMEEQLKRVAEDKKMFDYVVKVVIGQQIDMFSIQQTVVGYIGRCKVLVILDDVWETIELKDIGPSSFPNDFKLSLTSRNKNICNKIAVEANLDRTLVRVDVMEEVETLNFFWQIIGVSKQDDVELNQIGSEIVRRCGFLPLAINFGSFSKLRNFSS</sequence>
<dbReference type="InterPro" id="IPR002182">
    <property type="entry name" value="NB-ARC"/>
</dbReference>
<dbReference type="Gene3D" id="1.10.8.430">
    <property type="entry name" value="Helical domain of apoptotic protease-activating factors"/>
    <property type="match status" value="1"/>
</dbReference>
<name>A0AA35VG20_LACSI</name>
<accession>A0AA35VG20</accession>
<evidence type="ECO:0000313" key="5">
    <source>
        <dbReference type="EMBL" id="CAI9268223.1"/>
    </source>
</evidence>
<evidence type="ECO:0000313" key="6">
    <source>
        <dbReference type="Proteomes" id="UP001177003"/>
    </source>
</evidence>